<keyword evidence="2" id="KW-0813">Transport</keyword>
<dbReference type="Pfam" id="PF13416">
    <property type="entry name" value="SBP_bac_8"/>
    <property type="match status" value="1"/>
</dbReference>
<dbReference type="PRINTS" id="PR00181">
    <property type="entry name" value="MALTOSEBP"/>
</dbReference>
<dbReference type="Gene3D" id="3.40.190.10">
    <property type="entry name" value="Periplasmic binding protein-like II"/>
    <property type="match status" value="2"/>
</dbReference>
<keyword evidence="9" id="KW-1185">Reference proteome</keyword>
<feature type="chain" id="PRO_5038238570" evidence="6">
    <location>
        <begin position="24"/>
        <end position="446"/>
    </location>
</feature>
<comment type="caution">
    <text evidence="8">The sequence shown here is derived from an EMBL/GenBank/DDBJ whole genome shotgun (WGS) entry which is preliminary data.</text>
</comment>
<dbReference type="OrthoDB" id="9766758at2"/>
<reference evidence="8 9" key="1">
    <citation type="submission" date="2018-10" db="EMBL/GenBank/DDBJ databases">
        <title>Sequencing the genomes of 1000 actinobacteria strains.</title>
        <authorList>
            <person name="Klenk H.-P."/>
        </authorList>
    </citation>
    <scope>NUCLEOTIDE SEQUENCE [LARGE SCALE GENOMIC DNA]</scope>
    <source>
        <strain evidence="8 9">DSM 44267</strain>
    </source>
</reference>
<dbReference type="GO" id="GO:0055052">
    <property type="term" value="C:ATP-binding cassette (ABC) transporter complex, substrate-binding subunit-containing"/>
    <property type="evidence" value="ECO:0007669"/>
    <property type="project" value="TreeGrafter"/>
</dbReference>
<sequence>MHKRAYGALAVSGVAALALSACGGSSPAPSSNAGSAAPTVSDTSSTSTSAPAPAASSTTGAPVRDANVDLVIWTDADRAPTVKKIADAFGAEQGISVSVQVAVDTRQQFKDATKVGKGPDIVVGAHDWLGELVQENTVAPISLSADTAAKFSESSIAAAKFNGQNYGVPYAVENIALMRNTALAPDAPKTMDELVKTGTEIKQKSGGKVTNVLIQQVGKTGNAYYTYPYLSAFGGGIFGTTSDGGYDPDKVLVDSADSIKGADVLAQLGKQGILSTNVGDDNAEGLFDAGKAPYFITGPWATTNAKKANIKYAISDLPTLDGGGQMQPFLGVQLFYVSSKAKNASIAQEFVTNYITKKDVQLELFNALGRPPALTEALDEVSASNQDVKAFFEAGKDSKPMPNIPAMNSVWGPLGQAAADVISGKAAPEARFKAAQAEIVANIKKG</sequence>
<evidence type="ECO:0000313" key="10">
    <source>
        <dbReference type="Proteomes" id="UP000590811"/>
    </source>
</evidence>
<proteinExistence type="inferred from homology"/>
<dbReference type="EMBL" id="JACHVT010000004">
    <property type="protein sequence ID" value="MBB2986778.1"/>
    <property type="molecule type" value="Genomic_DNA"/>
</dbReference>
<keyword evidence="4 6" id="KW-0732">Signal</keyword>
<feature type="signal peptide" evidence="6">
    <location>
        <begin position="1"/>
        <end position="23"/>
    </location>
</feature>
<accession>A0A495XYL4</accession>
<protein>
    <submittedName>
        <fullName evidence="7">Arabinogalactan oligomer/maltooligosaccharide transport system substrate-binding protein</fullName>
    </submittedName>
    <submittedName>
        <fullName evidence="8">Carbohydrate ABC transporter substrate-binding protein (CUT1 family)</fullName>
    </submittedName>
</protein>
<evidence type="ECO:0000256" key="5">
    <source>
        <dbReference type="SAM" id="MobiDB-lite"/>
    </source>
</evidence>
<dbReference type="PANTHER" id="PTHR30061">
    <property type="entry name" value="MALTOSE-BINDING PERIPLASMIC PROTEIN"/>
    <property type="match status" value="1"/>
</dbReference>
<evidence type="ECO:0000256" key="6">
    <source>
        <dbReference type="SAM" id="SignalP"/>
    </source>
</evidence>
<dbReference type="CDD" id="cd13586">
    <property type="entry name" value="PBP2_Maltose_binding_like"/>
    <property type="match status" value="1"/>
</dbReference>
<evidence type="ECO:0000313" key="9">
    <source>
        <dbReference type="Proteomes" id="UP000278440"/>
    </source>
</evidence>
<feature type="region of interest" description="Disordered" evidence="5">
    <location>
        <begin position="27"/>
        <end position="61"/>
    </location>
</feature>
<evidence type="ECO:0000256" key="3">
    <source>
        <dbReference type="ARBA" id="ARBA00022597"/>
    </source>
</evidence>
<dbReference type="SUPFAM" id="SSF53850">
    <property type="entry name" value="Periplasmic binding protein-like II"/>
    <property type="match status" value="1"/>
</dbReference>
<dbReference type="PROSITE" id="PS51257">
    <property type="entry name" value="PROKAR_LIPOPROTEIN"/>
    <property type="match status" value="1"/>
</dbReference>
<evidence type="ECO:0000256" key="4">
    <source>
        <dbReference type="ARBA" id="ARBA00022729"/>
    </source>
</evidence>
<name>A0A495XYL4_9MICO</name>
<comment type="similarity">
    <text evidence="1">Belongs to the bacterial solute-binding protein 1 family.</text>
</comment>
<dbReference type="Proteomes" id="UP000590811">
    <property type="component" value="Unassembled WGS sequence"/>
</dbReference>
<evidence type="ECO:0000256" key="2">
    <source>
        <dbReference type="ARBA" id="ARBA00022448"/>
    </source>
</evidence>
<dbReference type="GO" id="GO:0042956">
    <property type="term" value="P:maltodextrin transmembrane transport"/>
    <property type="evidence" value="ECO:0007669"/>
    <property type="project" value="TreeGrafter"/>
</dbReference>
<dbReference type="Proteomes" id="UP000278440">
    <property type="component" value="Unassembled WGS sequence"/>
</dbReference>
<gene>
    <name evidence="8" type="ORF">DFJ68_0229</name>
    <name evidence="7" type="ORF">FHW14_001943</name>
</gene>
<evidence type="ECO:0000313" key="8">
    <source>
        <dbReference type="EMBL" id="RKT76828.1"/>
    </source>
</evidence>
<dbReference type="InterPro" id="IPR006060">
    <property type="entry name" value="Maltose/Cyclodextrin-bd"/>
</dbReference>
<keyword evidence="3" id="KW-0762">Sugar transport</keyword>
<organism evidence="8 9">
    <name type="scientific">Terracoccus luteus</name>
    <dbReference type="NCBI Taxonomy" id="53356"/>
    <lineage>
        <taxon>Bacteria</taxon>
        <taxon>Bacillati</taxon>
        <taxon>Actinomycetota</taxon>
        <taxon>Actinomycetes</taxon>
        <taxon>Micrococcales</taxon>
        <taxon>Intrasporangiaceae</taxon>
        <taxon>Terracoccus</taxon>
    </lineage>
</organism>
<dbReference type="GO" id="GO:1901982">
    <property type="term" value="F:maltose binding"/>
    <property type="evidence" value="ECO:0007669"/>
    <property type="project" value="TreeGrafter"/>
</dbReference>
<reference evidence="7 10" key="2">
    <citation type="submission" date="2020-08" db="EMBL/GenBank/DDBJ databases">
        <title>Genomic Encyclopedia of Type Strains, Phase IV (KMG-V): Genome sequencing to study the core and pangenomes of soil and plant-associated prokaryotes.</title>
        <authorList>
            <person name="Whitman W."/>
        </authorList>
    </citation>
    <scope>NUCLEOTIDE SEQUENCE [LARGE SCALE GENOMIC DNA]</scope>
    <source>
        <strain evidence="7 10">B3ACCR2</strain>
    </source>
</reference>
<dbReference type="InterPro" id="IPR006059">
    <property type="entry name" value="SBP"/>
</dbReference>
<dbReference type="GO" id="GO:0015768">
    <property type="term" value="P:maltose transport"/>
    <property type="evidence" value="ECO:0007669"/>
    <property type="project" value="TreeGrafter"/>
</dbReference>
<dbReference type="GO" id="GO:0015144">
    <property type="term" value="F:carbohydrate transmembrane transporter activity"/>
    <property type="evidence" value="ECO:0007669"/>
    <property type="project" value="InterPro"/>
</dbReference>
<evidence type="ECO:0000256" key="1">
    <source>
        <dbReference type="ARBA" id="ARBA00008520"/>
    </source>
</evidence>
<dbReference type="AlphaFoldDB" id="A0A495XYL4"/>
<evidence type="ECO:0000313" key="7">
    <source>
        <dbReference type="EMBL" id="MBB2986778.1"/>
    </source>
</evidence>
<dbReference type="PANTHER" id="PTHR30061:SF50">
    <property type="entry name" value="MALTOSE_MALTODEXTRIN-BINDING PERIPLASMIC PROTEIN"/>
    <property type="match status" value="1"/>
</dbReference>
<dbReference type="RefSeq" id="WP_121030335.1">
    <property type="nucleotide sequence ID" value="NZ_JACHVT010000004.1"/>
</dbReference>
<dbReference type="EMBL" id="RBXT01000001">
    <property type="protein sequence ID" value="RKT76828.1"/>
    <property type="molecule type" value="Genomic_DNA"/>
</dbReference>